<dbReference type="EMBL" id="FOYT01000002">
    <property type="protein sequence ID" value="SFR61161.1"/>
    <property type="molecule type" value="Genomic_DNA"/>
</dbReference>
<protein>
    <submittedName>
        <fullName evidence="2">Uncharacterized protein</fullName>
    </submittedName>
</protein>
<name>A0A1I6I386_9EURY</name>
<dbReference type="RefSeq" id="WP_089808617.1">
    <property type="nucleotide sequence ID" value="NZ_FOYT01000002.1"/>
</dbReference>
<dbReference type="STRING" id="553469.SAMN04487947_2806"/>
<dbReference type="AlphaFoldDB" id="A0A1I6I386"/>
<dbReference type="Proteomes" id="UP000198531">
    <property type="component" value="Unassembled WGS sequence"/>
</dbReference>
<sequence length="83" mass="8409">MSKPFAGFPALVRAYPARTAVLSVTPVVLAVAQAANAVVHGAQSPLVAAFVLAMLCVAAAATRQSLASFRVETLEAGVDGDAR</sequence>
<evidence type="ECO:0000256" key="1">
    <source>
        <dbReference type="SAM" id="Phobius"/>
    </source>
</evidence>
<keyword evidence="1" id="KW-0472">Membrane</keyword>
<evidence type="ECO:0000313" key="3">
    <source>
        <dbReference type="Proteomes" id="UP000198531"/>
    </source>
</evidence>
<evidence type="ECO:0000313" key="2">
    <source>
        <dbReference type="EMBL" id="SFR61161.1"/>
    </source>
</evidence>
<feature type="transmembrane region" description="Helical" evidence="1">
    <location>
        <begin position="44"/>
        <end position="62"/>
    </location>
</feature>
<proteinExistence type="predicted"/>
<organism evidence="2 3">
    <name type="scientific">Halogeometricum rufum</name>
    <dbReference type="NCBI Taxonomy" id="553469"/>
    <lineage>
        <taxon>Archaea</taxon>
        <taxon>Methanobacteriati</taxon>
        <taxon>Methanobacteriota</taxon>
        <taxon>Stenosarchaea group</taxon>
        <taxon>Halobacteria</taxon>
        <taxon>Halobacteriales</taxon>
        <taxon>Haloferacaceae</taxon>
        <taxon>Halogeometricum</taxon>
    </lineage>
</organism>
<gene>
    <name evidence="2" type="ORF">SAMN04487947_2806</name>
</gene>
<reference evidence="3" key="1">
    <citation type="submission" date="2016-10" db="EMBL/GenBank/DDBJ databases">
        <authorList>
            <person name="Varghese N."/>
            <person name="Submissions S."/>
        </authorList>
    </citation>
    <scope>NUCLEOTIDE SEQUENCE [LARGE SCALE GENOMIC DNA]</scope>
    <source>
        <strain evidence="3">CGMCC 1.7736</strain>
    </source>
</reference>
<keyword evidence="1" id="KW-0812">Transmembrane</keyword>
<accession>A0A1I6I386</accession>
<keyword evidence="3" id="KW-1185">Reference proteome</keyword>
<keyword evidence="1" id="KW-1133">Transmembrane helix</keyword>